<organism evidence="5 6">
    <name type="scientific">Vibrio algivorus</name>
    <dbReference type="NCBI Taxonomy" id="1667024"/>
    <lineage>
        <taxon>Bacteria</taxon>
        <taxon>Pseudomonadati</taxon>
        <taxon>Pseudomonadota</taxon>
        <taxon>Gammaproteobacteria</taxon>
        <taxon>Vibrionales</taxon>
        <taxon>Vibrionaceae</taxon>
        <taxon>Vibrio</taxon>
    </lineage>
</organism>
<proteinExistence type="inferred from homology"/>
<dbReference type="GO" id="GO:0008757">
    <property type="term" value="F:S-adenosylmethionine-dependent methyltransferase activity"/>
    <property type="evidence" value="ECO:0007669"/>
    <property type="project" value="InterPro"/>
</dbReference>
<sequence>MNEQYNSEISKHYAAYRPPIHSKILKQAISHCGDFEFQYGIDVGCGTGLSSKALSEFCTEILGVEPSSEMLSQAEPNENISYIQTTGEHITIEDHSSDIVTFAGSLSYAKSDALVTELIRVCRPDSIILAYDFKVQLSEFMSLLQVEITAKPSSYNHAENFEGYHEFEELKVYQGDLTLPMTSEQLAHVLFSSMKYYVALIGRFGEADAFSSVVKALGENFIHQVKVDTYYSVYKVKVT</sequence>
<name>A0A557P251_9VIBR</name>
<keyword evidence="2 5" id="KW-0489">Methyltransferase</keyword>
<evidence type="ECO:0000313" key="5">
    <source>
        <dbReference type="EMBL" id="TVO34748.1"/>
    </source>
</evidence>
<evidence type="ECO:0000256" key="1">
    <source>
        <dbReference type="ARBA" id="ARBA00008361"/>
    </source>
</evidence>
<dbReference type="RefSeq" id="WP_144388692.1">
    <property type="nucleotide sequence ID" value="NZ_CANNCB010000025.1"/>
</dbReference>
<gene>
    <name evidence="5" type="ORF">FOF44_13210</name>
</gene>
<evidence type="ECO:0000259" key="4">
    <source>
        <dbReference type="Pfam" id="PF08241"/>
    </source>
</evidence>
<dbReference type="GO" id="GO:0032259">
    <property type="term" value="P:methylation"/>
    <property type="evidence" value="ECO:0007669"/>
    <property type="project" value="UniProtKB-KW"/>
</dbReference>
<dbReference type="AlphaFoldDB" id="A0A557P251"/>
<evidence type="ECO:0000313" key="6">
    <source>
        <dbReference type="Proteomes" id="UP000319828"/>
    </source>
</evidence>
<dbReference type="OrthoDB" id="9797252at2"/>
<dbReference type="InterPro" id="IPR013216">
    <property type="entry name" value="Methyltransf_11"/>
</dbReference>
<keyword evidence="3 5" id="KW-0808">Transferase</keyword>
<feature type="domain" description="Methyltransferase type 11" evidence="4">
    <location>
        <begin position="41"/>
        <end position="129"/>
    </location>
</feature>
<dbReference type="PANTHER" id="PTHR44942">
    <property type="entry name" value="METHYLTRANSF_11 DOMAIN-CONTAINING PROTEIN"/>
    <property type="match status" value="1"/>
</dbReference>
<reference evidence="5 6" key="1">
    <citation type="submission" date="2019-07" db="EMBL/GenBank/DDBJ databases">
        <title>The draft genome sequence of Vibrio algivorus M1486.</title>
        <authorList>
            <person name="Meng X."/>
        </authorList>
    </citation>
    <scope>NUCLEOTIDE SEQUENCE [LARGE SCALE GENOMIC DNA]</scope>
    <source>
        <strain evidence="5 6">M1486</strain>
    </source>
</reference>
<evidence type="ECO:0000256" key="2">
    <source>
        <dbReference type="ARBA" id="ARBA00022603"/>
    </source>
</evidence>
<dbReference type="Gene3D" id="3.40.50.150">
    <property type="entry name" value="Vaccinia Virus protein VP39"/>
    <property type="match status" value="1"/>
</dbReference>
<accession>A0A557P251</accession>
<comment type="similarity">
    <text evidence="1">Belongs to the methyltransferase superfamily.</text>
</comment>
<protein>
    <submittedName>
        <fullName evidence="5">Class I SAM-dependent methyltransferase</fullName>
    </submittedName>
</protein>
<evidence type="ECO:0000256" key="3">
    <source>
        <dbReference type="ARBA" id="ARBA00022679"/>
    </source>
</evidence>
<dbReference type="Proteomes" id="UP000319828">
    <property type="component" value="Unassembled WGS sequence"/>
</dbReference>
<dbReference type="PANTHER" id="PTHR44942:SF4">
    <property type="entry name" value="METHYLTRANSFERASE TYPE 11 DOMAIN-CONTAINING PROTEIN"/>
    <property type="match status" value="1"/>
</dbReference>
<dbReference type="SUPFAM" id="SSF53335">
    <property type="entry name" value="S-adenosyl-L-methionine-dependent methyltransferases"/>
    <property type="match status" value="1"/>
</dbReference>
<dbReference type="Pfam" id="PF08241">
    <property type="entry name" value="Methyltransf_11"/>
    <property type="match status" value="1"/>
</dbReference>
<dbReference type="InterPro" id="IPR051052">
    <property type="entry name" value="Diverse_substrate_MTase"/>
</dbReference>
<dbReference type="CDD" id="cd02440">
    <property type="entry name" value="AdoMet_MTases"/>
    <property type="match status" value="1"/>
</dbReference>
<dbReference type="EMBL" id="VMKJ01000029">
    <property type="protein sequence ID" value="TVO34748.1"/>
    <property type="molecule type" value="Genomic_DNA"/>
</dbReference>
<comment type="caution">
    <text evidence="5">The sequence shown here is derived from an EMBL/GenBank/DDBJ whole genome shotgun (WGS) entry which is preliminary data.</text>
</comment>
<dbReference type="InterPro" id="IPR029063">
    <property type="entry name" value="SAM-dependent_MTases_sf"/>
</dbReference>